<dbReference type="SUPFAM" id="SSF53187">
    <property type="entry name" value="Zn-dependent exopeptidases"/>
    <property type="match status" value="1"/>
</dbReference>
<dbReference type="Pfam" id="PF07687">
    <property type="entry name" value="M20_dimer"/>
    <property type="match status" value="1"/>
</dbReference>
<dbReference type="PANTHER" id="PTHR11014:SF63">
    <property type="entry name" value="METALLOPEPTIDASE, PUTATIVE (AFU_ORTHOLOGUE AFUA_6G09600)-RELATED"/>
    <property type="match status" value="1"/>
</dbReference>
<keyword evidence="3" id="KW-1185">Reference proteome</keyword>
<dbReference type="InterPro" id="IPR002933">
    <property type="entry name" value="Peptidase_M20"/>
</dbReference>
<dbReference type="InterPro" id="IPR017439">
    <property type="entry name" value="Amidohydrolase"/>
</dbReference>
<evidence type="ECO:0000313" key="3">
    <source>
        <dbReference type="Proteomes" id="UP001596267"/>
    </source>
</evidence>
<evidence type="ECO:0000313" key="2">
    <source>
        <dbReference type="EMBL" id="MFC6385798.1"/>
    </source>
</evidence>
<dbReference type="PANTHER" id="PTHR11014">
    <property type="entry name" value="PEPTIDASE M20 FAMILY MEMBER"/>
    <property type="match status" value="1"/>
</dbReference>
<protein>
    <submittedName>
        <fullName evidence="2">Amidohydrolase</fullName>
    </submittedName>
</protein>
<comment type="caution">
    <text evidence="2">The sequence shown here is derived from an EMBL/GenBank/DDBJ whole genome shotgun (WGS) entry which is preliminary data.</text>
</comment>
<dbReference type="InterPro" id="IPR036264">
    <property type="entry name" value="Bact_exopeptidase_dim_dom"/>
</dbReference>
<name>A0ABW1WC36_9BACL</name>
<dbReference type="Gene3D" id="3.30.70.360">
    <property type="match status" value="1"/>
</dbReference>
<evidence type="ECO:0000259" key="1">
    <source>
        <dbReference type="Pfam" id="PF07687"/>
    </source>
</evidence>
<feature type="domain" description="Peptidase M20 dimerisation" evidence="1">
    <location>
        <begin position="184"/>
        <end position="277"/>
    </location>
</feature>
<dbReference type="EMBL" id="JBHSTQ010000003">
    <property type="protein sequence ID" value="MFC6385798.1"/>
    <property type="molecule type" value="Genomic_DNA"/>
</dbReference>
<accession>A0ABW1WC36</accession>
<dbReference type="SUPFAM" id="SSF55031">
    <property type="entry name" value="Bacterial exopeptidase dimerisation domain"/>
    <property type="match status" value="1"/>
</dbReference>
<dbReference type="Proteomes" id="UP001596267">
    <property type="component" value="Unassembled WGS sequence"/>
</dbReference>
<organism evidence="2 3">
    <name type="scientific">Sporolactobacillus kofuensis</name>
    <dbReference type="NCBI Taxonomy" id="269672"/>
    <lineage>
        <taxon>Bacteria</taxon>
        <taxon>Bacillati</taxon>
        <taxon>Bacillota</taxon>
        <taxon>Bacilli</taxon>
        <taxon>Bacillales</taxon>
        <taxon>Sporolactobacillaceae</taxon>
        <taxon>Sporolactobacillus</taxon>
    </lineage>
</organism>
<reference evidence="3" key="1">
    <citation type="journal article" date="2019" name="Int. J. Syst. Evol. Microbiol.">
        <title>The Global Catalogue of Microorganisms (GCM) 10K type strain sequencing project: providing services to taxonomists for standard genome sequencing and annotation.</title>
        <authorList>
            <consortium name="The Broad Institute Genomics Platform"/>
            <consortium name="The Broad Institute Genome Sequencing Center for Infectious Disease"/>
            <person name="Wu L."/>
            <person name="Ma J."/>
        </authorList>
    </citation>
    <scope>NUCLEOTIDE SEQUENCE [LARGE SCALE GENOMIC DNA]</scope>
    <source>
        <strain evidence="3">CCUG 42001</strain>
    </source>
</reference>
<dbReference type="Gene3D" id="3.40.630.10">
    <property type="entry name" value="Zn peptidases"/>
    <property type="match status" value="1"/>
</dbReference>
<gene>
    <name evidence="2" type="ORF">ACFP7A_04220</name>
</gene>
<dbReference type="RefSeq" id="WP_253052619.1">
    <property type="nucleotide sequence ID" value="NZ_JAMXWN010000002.1"/>
</dbReference>
<dbReference type="Pfam" id="PF01546">
    <property type="entry name" value="Peptidase_M20"/>
    <property type="match status" value="1"/>
</dbReference>
<sequence>MTTFLDDPLFEEKLIACRRQLHQYPELAYGEKETTKAIKNWLSDAGVDMLPLPLETGVLAVIRGANPGPVICLRTDIDALPIQEATGLAFASKIPGKMHACGHDFHTASILGATLLLNERKEELEGTVKIIFQPAEESGSGALKVIESGVLDDVQAIFGMHDMPNLPTGTIGIKSGPLMAAVDTFTIDIEGIGTHAAAPETGIDSIVVASHIITALQSIVSRNISPLDSAVISVTRLESGNTWNVLPQTAQMEGTVRTFREKVRDRIPEQMKRIVEGVAAGFGAKGSLHYTKLGPALMNDAKLTDWAVSSAKSSGLQVITPTPSFAGEDFAEYNRKIPGAFFFMGVSGNSDLHHPDLIIDEKAILPSAKFFANLAVDMLKKVKDL</sequence>
<proteinExistence type="predicted"/>
<dbReference type="PIRSF" id="PIRSF005962">
    <property type="entry name" value="Pept_M20D_amidohydro"/>
    <property type="match status" value="1"/>
</dbReference>
<dbReference type="InterPro" id="IPR011650">
    <property type="entry name" value="Peptidase_M20_dimer"/>
</dbReference>
<dbReference type="NCBIfam" id="TIGR01891">
    <property type="entry name" value="amidohydrolases"/>
    <property type="match status" value="1"/>
</dbReference>